<gene>
    <name evidence="3" type="ORF">E1757_12060</name>
</gene>
<evidence type="ECO:0000256" key="1">
    <source>
        <dbReference type="SAM" id="MobiDB-lite"/>
    </source>
</evidence>
<name>A0A4R5KT73_9BACL</name>
<dbReference type="EMBL" id="SMRT01000004">
    <property type="protein sequence ID" value="TDF98225.1"/>
    <property type="molecule type" value="Genomic_DNA"/>
</dbReference>
<dbReference type="CDD" id="cd17470">
    <property type="entry name" value="T3SS_Flik_C"/>
    <property type="match status" value="1"/>
</dbReference>
<evidence type="ECO:0000259" key="2">
    <source>
        <dbReference type="Pfam" id="PF02120"/>
    </source>
</evidence>
<dbReference type="Pfam" id="PF02120">
    <property type="entry name" value="Flg_hook"/>
    <property type="match status" value="1"/>
</dbReference>
<comment type="caution">
    <text evidence="3">The sequence shown here is derived from an EMBL/GenBank/DDBJ whole genome shotgun (WGS) entry which is preliminary data.</text>
</comment>
<feature type="region of interest" description="Disordered" evidence="1">
    <location>
        <begin position="472"/>
        <end position="527"/>
    </location>
</feature>
<accession>A0A4R5KT73</accession>
<sequence>MDIQVQSPVIASVTTSGSTGGANGNGAAAAAANALTGQPTPGFSTTLNGLLVGTVDGSQTGSALSLNGLNALVQLMAALKIDTTASSEPSMDDTLKQLDALTNLLDADAKEADDVLNSPDMQAWLMQIQALLQLQAQPVNEAADSASEDSENSGSLVPVQAADEEHLASGSRLNPQLFVPLNNAAASEASDIPATDLKQISGAEARELLDAFRQLLKNGDTAQVADPINGKTIQKVAAELPQVLAPLISAQEQAVVPKQSAADRTVIVPAVPLTVTGRPSGSMAASANEGKKAADVPVQLNIAAVSPKLEFLAAKALPPIVKVDKIIADTPLFEPLQENIADMTSDNNVMPMHEFLKHVQSVDQLVKPPVLIMHAPTFADDMTQFVVKSFTLDAHPDGVTEARLSLYPQHLGQVDVRLTIHHGQLIAQFMAESTLGKEMLESQLSQLRSTLQNQGIQVEKIEVTQSQSFQSGLFQEQRQQQSQQPGKQSKGNGAEKSLTLEEAIAQEAARTSPVTIRSGQASIDTTV</sequence>
<dbReference type="OrthoDB" id="2380967at2"/>
<proteinExistence type="predicted"/>
<dbReference type="Proteomes" id="UP000295636">
    <property type="component" value="Unassembled WGS sequence"/>
</dbReference>
<dbReference type="AlphaFoldDB" id="A0A4R5KT73"/>
<protein>
    <submittedName>
        <fullName evidence="3">Flagellar hook-length control protein FliK</fullName>
    </submittedName>
</protein>
<feature type="domain" description="Flagellar hook-length control protein-like C-terminal" evidence="2">
    <location>
        <begin position="396"/>
        <end position="470"/>
    </location>
</feature>
<keyword evidence="4" id="KW-1185">Reference proteome</keyword>
<evidence type="ECO:0000313" key="3">
    <source>
        <dbReference type="EMBL" id="TDF98225.1"/>
    </source>
</evidence>
<feature type="compositionally biased region" description="Polar residues" evidence="1">
    <location>
        <begin position="512"/>
        <end position="527"/>
    </location>
</feature>
<reference evidence="3 4" key="1">
    <citation type="submission" date="2019-03" db="EMBL/GenBank/DDBJ databases">
        <title>This is whole genome sequence of Paenibacillus sp MS74 strain.</title>
        <authorList>
            <person name="Trinh H.N."/>
        </authorList>
    </citation>
    <scope>NUCLEOTIDE SEQUENCE [LARGE SCALE GENOMIC DNA]</scope>
    <source>
        <strain evidence="3 4">MS74</strain>
    </source>
</reference>
<dbReference type="RefSeq" id="WP_133228115.1">
    <property type="nucleotide sequence ID" value="NZ_SMRT01000004.1"/>
</dbReference>
<organism evidence="3 4">
    <name type="scientific">Paenibacillus piri</name>
    <dbReference type="NCBI Taxonomy" id="2547395"/>
    <lineage>
        <taxon>Bacteria</taxon>
        <taxon>Bacillati</taxon>
        <taxon>Bacillota</taxon>
        <taxon>Bacilli</taxon>
        <taxon>Bacillales</taxon>
        <taxon>Paenibacillaceae</taxon>
        <taxon>Paenibacillus</taxon>
    </lineage>
</organism>
<keyword evidence="3" id="KW-0966">Cell projection</keyword>
<keyword evidence="3" id="KW-0282">Flagellum</keyword>
<keyword evidence="3" id="KW-0969">Cilium</keyword>
<feature type="compositionally biased region" description="Low complexity" evidence="1">
    <location>
        <begin position="472"/>
        <end position="491"/>
    </location>
</feature>
<dbReference type="InterPro" id="IPR021136">
    <property type="entry name" value="Flagellar_hook_control-like_C"/>
</dbReference>
<dbReference type="InterPro" id="IPR038610">
    <property type="entry name" value="FliK-like_C_sf"/>
</dbReference>
<evidence type="ECO:0000313" key="4">
    <source>
        <dbReference type="Proteomes" id="UP000295636"/>
    </source>
</evidence>
<dbReference type="Gene3D" id="3.30.750.140">
    <property type="match status" value="1"/>
</dbReference>